<evidence type="ECO:0000256" key="1">
    <source>
        <dbReference type="SAM" id="MobiDB-lite"/>
    </source>
</evidence>
<name>A0A8J4Y2I1_CHIOP</name>
<gene>
    <name evidence="2" type="ORF">GWK47_051045</name>
</gene>
<evidence type="ECO:0000313" key="3">
    <source>
        <dbReference type="Proteomes" id="UP000770661"/>
    </source>
</evidence>
<feature type="compositionally biased region" description="Gly residues" evidence="1">
    <location>
        <begin position="1"/>
        <end position="23"/>
    </location>
</feature>
<dbReference type="Proteomes" id="UP000770661">
    <property type="component" value="Unassembled WGS sequence"/>
</dbReference>
<dbReference type="EMBL" id="JACEEZ010014927">
    <property type="protein sequence ID" value="KAG0719172.1"/>
    <property type="molecule type" value="Genomic_DNA"/>
</dbReference>
<comment type="caution">
    <text evidence="2">The sequence shown here is derived from an EMBL/GenBank/DDBJ whole genome shotgun (WGS) entry which is preliminary data.</text>
</comment>
<sequence>MKAGRGGVGGEAPAGRGGRGGVTRAGLTSVSLSPRPCEKSTPENDRFLPGCAQNRGLQGGRWPPHAGHGGKHRGPDRRGRGNPVRATVVSEPVRGQDVCVGSCVEEEGDLWPNNALLCCFSSYVCSVSPRLQCCYDVTEKSTQRTSWMRAEQTFSLSAKAGVWPPESVCVVCKAVRLSSQVTWKCCVVCKAARLRGCAAGSTNPDPISSEVLGSLQRVSCDACARRWIGPRFYSSNSNLFLIPISFPKCGHVENILL</sequence>
<protein>
    <submittedName>
        <fullName evidence="2">Uncharacterized protein</fullName>
    </submittedName>
</protein>
<evidence type="ECO:0000313" key="2">
    <source>
        <dbReference type="EMBL" id="KAG0719172.1"/>
    </source>
</evidence>
<reference evidence="2" key="1">
    <citation type="submission" date="2020-07" db="EMBL/GenBank/DDBJ databases">
        <title>The High-quality genome of the commercially important snow crab, Chionoecetes opilio.</title>
        <authorList>
            <person name="Jeong J.-H."/>
            <person name="Ryu S."/>
        </authorList>
    </citation>
    <scope>NUCLEOTIDE SEQUENCE</scope>
    <source>
        <strain evidence="2">MADBK_172401_WGS</strain>
        <tissue evidence="2">Digestive gland</tissue>
    </source>
</reference>
<feature type="compositionally biased region" description="Basic and acidic residues" evidence="1">
    <location>
        <begin position="36"/>
        <end position="46"/>
    </location>
</feature>
<proteinExistence type="predicted"/>
<accession>A0A8J4Y2I1</accession>
<feature type="region of interest" description="Disordered" evidence="1">
    <location>
        <begin position="1"/>
        <end position="83"/>
    </location>
</feature>
<dbReference type="AlphaFoldDB" id="A0A8J4Y2I1"/>
<keyword evidence="3" id="KW-1185">Reference proteome</keyword>
<organism evidence="2 3">
    <name type="scientific">Chionoecetes opilio</name>
    <name type="common">Atlantic snow crab</name>
    <name type="synonym">Cancer opilio</name>
    <dbReference type="NCBI Taxonomy" id="41210"/>
    <lineage>
        <taxon>Eukaryota</taxon>
        <taxon>Metazoa</taxon>
        <taxon>Ecdysozoa</taxon>
        <taxon>Arthropoda</taxon>
        <taxon>Crustacea</taxon>
        <taxon>Multicrustacea</taxon>
        <taxon>Malacostraca</taxon>
        <taxon>Eumalacostraca</taxon>
        <taxon>Eucarida</taxon>
        <taxon>Decapoda</taxon>
        <taxon>Pleocyemata</taxon>
        <taxon>Brachyura</taxon>
        <taxon>Eubrachyura</taxon>
        <taxon>Majoidea</taxon>
        <taxon>Majidae</taxon>
        <taxon>Chionoecetes</taxon>
    </lineage>
</organism>